<name>A0A7Y2PM02_9THEO</name>
<reference evidence="1 2" key="1">
    <citation type="submission" date="2020-04" db="EMBL/GenBank/DDBJ databases">
        <title>Draft genome sequence of Caldanaerobacter sunterraneus. strain 1523vc isolated from Griffin hot spring, Kamchatka, Russia.</title>
        <authorList>
            <person name="Toshchakov S.V."/>
            <person name="Podosokorskaya O.A."/>
            <person name="Kublanov I.V."/>
            <person name="Korzhenkov A."/>
            <person name="Patrushev M.V."/>
        </authorList>
    </citation>
    <scope>NUCLEOTIDE SEQUENCE [LARGE SCALE GENOMIC DNA]</scope>
    <source>
        <strain evidence="1 2">1523vc</strain>
    </source>
</reference>
<sequence length="95" mass="10976">MELKLGKNTYKMGTVKAKMIRKAIQLTEEINFDKLTVNDLDRLVEFIVELFGNKFTIDDVYENLDAQELVPTLNKCINALMGTFADKMEQMPEKK</sequence>
<comment type="caution">
    <text evidence="1">The sequence shown here is derived from an EMBL/GenBank/DDBJ whole genome shotgun (WGS) entry which is preliminary data.</text>
</comment>
<dbReference type="RefSeq" id="WP_170270325.1">
    <property type="nucleotide sequence ID" value="NZ_JABEQB010000005.1"/>
</dbReference>
<dbReference type="InterPro" id="IPR057006">
    <property type="entry name" value="Phage_TAC_19"/>
</dbReference>
<protein>
    <submittedName>
        <fullName evidence="1">Uncharacterized protein</fullName>
    </submittedName>
</protein>
<dbReference type="AlphaFoldDB" id="A0A7Y2PM02"/>
<dbReference type="NCBIfam" id="NF047360">
    <property type="entry name" value="tail_chap_PVL"/>
    <property type="match status" value="1"/>
</dbReference>
<evidence type="ECO:0000313" key="1">
    <source>
        <dbReference type="EMBL" id="NNG66131.1"/>
    </source>
</evidence>
<proteinExistence type="predicted"/>
<organism evidence="1 2">
    <name type="scientific">Caldanaerobacter subterraneus</name>
    <dbReference type="NCBI Taxonomy" id="911092"/>
    <lineage>
        <taxon>Bacteria</taxon>
        <taxon>Bacillati</taxon>
        <taxon>Bacillota</taxon>
        <taxon>Clostridia</taxon>
        <taxon>Thermoanaerobacterales</taxon>
        <taxon>Thermoanaerobacteraceae</taxon>
        <taxon>Caldanaerobacter</taxon>
    </lineage>
</organism>
<gene>
    <name evidence="1" type="ORF">HKI81_02610</name>
</gene>
<accession>A0A7Y2PM02</accession>
<evidence type="ECO:0000313" key="2">
    <source>
        <dbReference type="Proteomes" id="UP000529861"/>
    </source>
</evidence>
<dbReference type="EMBL" id="JABEQB010000005">
    <property type="protein sequence ID" value="NNG66131.1"/>
    <property type="molecule type" value="Genomic_DNA"/>
</dbReference>
<dbReference type="Pfam" id="PF23857">
    <property type="entry name" value="Phage_TAC_19"/>
    <property type="match status" value="1"/>
</dbReference>
<dbReference type="Proteomes" id="UP000529861">
    <property type="component" value="Unassembled WGS sequence"/>
</dbReference>